<name>A0A504YZ96_FASGI</name>
<gene>
    <name evidence="1" type="ORF">FGIG_03208</name>
</gene>
<dbReference type="Proteomes" id="UP000316759">
    <property type="component" value="Unassembled WGS sequence"/>
</dbReference>
<comment type="caution">
    <text evidence="1">The sequence shown here is derived from an EMBL/GenBank/DDBJ whole genome shotgun (WGS) entry which is preliminary data.</text>
</comment>
<proteinExistence type="predicted"/>
<dbReference type="EMBL" id="SUNJ01005595">
    <property type="protein sequence ID" value="TPP63487.1"/>
    <property type="molecule type" value="Genomic_DNA"/>
</dbReference>
<evidence type="ECO:0000313" key="2">
    <source>
        <dbReference type="Proteomes" id="UP000316759"/>
    </source>
</evidence>
<protein>
    <submittedName>
        <fullName evidence="1">Uncharacterized protein</fullName>
    </submittedName>
</protein>
<accession>A0A504YZ96</accession>
<evidence type="ECO:0000313" key="1">
    <source>
        <dbReference type="EMBL" id="TPP63487.1"/>
    </source>
</evidence>
<keyword evidence="2" id="KW-1185">Reference proteome</keyword>
<sequence>MEKTCEGPSASQTSVSPCPVHFLTERRDGEFAERDYQYADKISLDFLNSFLDVDKSLPISGSQDTGQRRTNKYSDVSALKSVYNSYNVRFLTISRVYFVFSMWMKTVLNFLYAT</sequence>
<dbReference type="AlphaFoldDB" id="A0A504YZ96"/>
<organism evidence="1 2">
    <name type="scientific">Fasciola gigantica</name>
    <name type="common">Giant liver fluke</name>
    <dbReference type="NCBI Taxonomy" id="46835"/>
    <lineage>
        <taxon>Eukaryota</taxon>
        <taxon>Metazoa</taxon>
        <taxon>Spiralia</taxon>
        <taxon>Lophotrochozoa</taxon>
        <taxon>Platyhelminthes</taxon>
        <taxon>Trematoda</taxon>
        <taxon>Digenea</taxon>
        <taxon>Plagiorchiida</taxon>
        <taxon>Echinostomata</taxon>
        <taxon>Echinostomatoidea</taxon>
        <taxon>Fasciolidae</taxon>
        <taxon>Fasciola</taxon>
    </lineage>
</organism>
<reference evidence="1 2" key="1">
    <citation type="submission" date="2019-04" db="EMBL/GenBank/DDBJ databases">
        <title>Annotation for the trematode Fasciola gigantica.</title>
        <authorList>
            <person name="Choi Y.-J."/>
        </authorList>
    </citation>
    <scope>NUCLEOTIDE SEQUENCE [LARGE SCALE GENOMIC DNA]</scope>
    <source>
        <strain evidence="1">Uganda_cow_1</strain>
    </source>
</reference>